<reference evidence="2" key="1">
    <citation type="submission" date="2018-11" db="EMBL/GenBank/DDBJ databases">
        <authorList>
            <consortium name="Genoscope - CEA"/>
            <person name="William W."/>
        </authorList>
    </citation>
    <scope>NUCLEOTIDE SEQUENCE</scope>
</reference>
<evidence type="ECO:0000313" key="1">
    <source>
        <dbReference type="EMBL" id="CAG7889478.1"/>
    </source>
</evidence>
<organism evidence="2">
    <name type="scientific">Brassica campestris</name>
    <name type="common">Field mustard</name>
    <dbReference type="NCBI Taxonomy" id="3711"/>
    <lineage>
        <taxon>Eukaryota</taxon>
        <taxon>Viridiplantae</taxon>
        <taxon>Streptophyta</taxon>
        <taxon>Embryophyta</taxon>
        <taxon>Tracheophyta</taxon>
        <taxon>Spermatophyta</taxon>
        <taxon>Magnoliopsida</taxon>
        <taxon>eudicotyledons</taxon>
        <taxon>Gunneridae</taxon>
        <taxon>Pentapetalae</taxon>
        <taxon>rosids</taxon>
        <taxon>malvids</taxon>
        <taxon>Brassicales</taxon>
        <taxon>Brassicaceae</taxon>
        <taxon>Brassiceae</taxon>
        <taxon>Brassica</taxon>
    </lineage>
</organism>
<dbReference type="AlphaFoldDB" id="A0A3P5ZN21"/>
<sequence length="63" mass="7402">MDWMGLKDTIYPTSLHRVAAQATVYSLWWERNNRLHNSVSTPVASTFKKIDRLVRNIITARRD</sequence>
<proteinExistence type="predicted"/>
<dbReference type="EMBL" id="LS974617">
    <property type="protein sequence ID" value="CAG7889478.1"/>
    <property type="molecule type" value="Genomic_DNA"/>
</dbReference>
<evidence type="ECO:0000313" key="2">
    <source>
        <dbReference type="EMBL" id="VDC76854.1"/>
    </source>
</evidence>
<gene>
    <name evidence="2" type="ORF">BRAA01T03356Z</name>
    <name evidence="1" type="ORF">BRAPAZ1V2_A01P35540.2</name>
</gene>
<dbReference type="Proteomes" id="UP000694005">
    <property type="component" value="Chromosome A01"/>
</dbReference>
<accession>A0A3P5ZN21</accession>
<name>A0A3P5ZN21_BRACM</name>
<dbReference type="Gramene" id="A01p35540.2_BraZ1">
    <property type="protein sequence ID" value="A01p35540.2_BraZ1.CDS"/>
    <property type="gene ID" value="A01g35540.2_BraZ1"/>
</dbReference>
<dbReference type="EMBL" id="LR031571">
    <property type="protein sequence ID" value="VDC76854.1"/>
    <property type="molecule type" value="Genomic_DNA"/>
</dbReference>
<protein>
    <submittedName>
        <fullName evidence="1">Uncharacterized protein</fullName>
    </submittedName>
</protein>